<dbReference type="Proteomes" id="UP000762676">
    <property type="component" value="Unassembled WGS sequence"/>
</dbReference>
<accession>A0AAV4FR50</accession>
<keyword evidence="2" id="KW-1185">Reference proteome</keyword>
<gene>
    <name evidence="1" type="ORF">ElyMa_005777300</name>
</gene>
<organism evidence="1 2">
    <name type="scientific">Elysia marginata</name>
    <dbReference type="NCBI Taxonomy" id="1093978"/>
    <lineage>
        <taxon>Eukaryota</taxon>
        <taxon>Metazoa</taxon>
        <taxon>Spiralia</taxon>
        <taxon>Lophotrochozoa</taxon>
        <taxon>Mollusca</taxon>
        <taxon>Gastropoda</taxon>
        <taxon>Heterobranchia</taxon>
        <taxon>Euthyneura</taxon>
        <taxon>Panpulmonata</taxon>
        <taxon>Sacoglossa</taxon>
        <taxon>Placobranchoidea</taxon>
        <taxon>Plakobranchidae</taxon>
        <taxon>Elysia</taxon>
    </lineage>
</organism>
<reference evidence="1 2" key="1">
    <citation type="journal article" date="2021" name="Elife">
        <title>Chloroplast acquisition without the gene transfer in kleptoplastic sea slugs, Plakobranchus ocellatus.</title>
        <authorList>
            <person name="Maeda T."/>
            <person name="Takahashi S."/>
            <person name="Yoshida T."/>
            <person name="Shimamura S."/>
            <person name="Takaki Y."/>
            <person name="Nagai Y."/>
            <person name="Toyoda A."/>
            <person name="Suzuki Y."/>
            <person name="Arimoto A."/>
            <person name="Ishii H."/>
            <person name="Satoh N."/>
            <person name="Nishiyama T."/>
            <person name="Hasebe M."/>
            <person name="Maruyama T."/>
            <person name="Minagawa J."/>
            <person name="Obokata J."/>
            <person name="Shigenobu S."/>
        </authorList>
    </citation>
    <scope>NUCLEOTIDE SEQUENCE [LARGE SCALE GENOMIC DNA]</scope>
</reference>
<evidence type="ECO:0000313" key="2">
    <source>
        <dbReference type="Proteomes" id="UP000762676"/>
    </source>
</evidence>
<name>A0AAV4FR50_9GAST</name>
<proteinExistence type="predicted"/>
<evidence type="ECO:0000313" key="1">
    <source>
        <dbReference type="EMBL" id="GFR75474.1"/>
    </source>
</evidence>
<comment type="caution">
    <text evidence="1">The sequence shown here is derived from an EMBL/GenBank/DDBJ whole genome shotgun (WGS) entry which is preliminary data.</text>
</comment>
<dbReference type="EMBL" id="BMAT01011593">
    <property type="protein sequence ID" value="GFR75474.1"/>
    <property type="molecule type" value="Genomic_DNA"/>
</dbReference>
<dbReference type="AlphaFoldDB" id="A0AAV4FR50"/>
<protein>
    <submittedName>
        <fullName evidence="1">Uncharacterized protein</fullName>
    </submittedName>
</protein>
<sequence length="82" mass="8491">MDPTSKLVTLTIACNEVALLPQTQPPPPCPLAFSIPGSLGYVGHIFAMLGTQGFDPPIFPVTSGALPTAGTIIIKFVSRDPG</sequence>